<keyword evidence="2" id="KW-1185">Reference proteome</keyword>
<comment type="caution">
    <text evidence="1">The sequence shown here is derived from an EMBL/GenBank/DDBJ whole genome shotgun (WGS) entry which is preliminary data.</text>
</comment>
<organism evidence="1 2">
    <name type="scientific">Ancylostoma ceylanicum</name>
    <dbReference type="NCBI Taxonomy" id="53326"/>
    <lineage>
        <taxon>Eukaryota</taxon>
        <taxon>Metazoa</taxon>
        <taxon>Ecdysozoa</taxon>
        <taxon>Nematoda</taxon>
        <taxon>Chromadorea</taxon>
        <taxon>Rhabditida</taxon>
        <taxon>Rhabditina</taxon>
        <taxon>Rhabditomorpha</taxon>
        <taxon>Strongyloidea</taxon>
        <taxon>Ancylostomatidae</taxon>
        <taxon>Ancylostomatinae</taxon>
        <taxon>Ancylostoma</taxon>
    </lineage>
</organism>
<accession>A0A016S2W9</accession>
<name>A0A016S2W9_9BILA</name>
<sequence length="90" mass="11052">MYNIVISVFWRFFSFRNSEKDSEVRHSKYSKQLNREFWEKFTHFTTSLGDGNIYDYRGRVRKNKKRYRYNIGGCRALYLEWKARTGSMID</sequence>
<dbReference type="AlphaFoldDB" id="A0A016S2W9"/>
<evidence type="ECO:0000313" key="2">
    <source>
        <dbReference type="Proteomes" id="UP000024635"/>
    </source>
</evidence>
<protein>
    <submittedName>
        <fullName evidence="1">Uncharacterized protein</fullName>
    </submittedName>
</protein>
<reference evidence="2" key="1">
    <citation type="journal article" date="2015" name="Nat. Genet.">
        <title>The genome and transcriptome of the zoonotic hookworm Ancylostoma ceylanicum identify infection-specific gene families.</title>
        <authorList>
            <person name="Schwarz E.M."/>
            <person name="Hu Y."/>
            <person name="Antoshechkin I."/>
            <person name="Miller M.M."/>
            <person name="Sternberg P.W."/>
            <person name="Aroian R.V."/>
        </authorList>
    </citation>
    <scope>NUCLEOTIDE SEQUENCE</scope>
    <source>
        <strain evidence="2">HY135</strain>
    </source>
</reference>
<evidence type="ECO:0000313" key="1">
    <source>
        <dbReference type="EMBL" id="EYB84677.1"/>
    </source>
</evidence>
<gene>
    <name evidence="1" type="primary">Acey_s0312.g2178</name>
    <name evidence="1" type="ORF">Y032_0312g2178</name>
</gene>
<dbReference type="Proteomes" id="UP000024635">
    <property type="component" value="Unassembled WGS sequence"/>
</dbReference>
<proteinExistence type="predicted"/>
<dbReference type="EMBL" id="JARK01001648">
    <property type="protein sequence ID" value="EYB84677.1"/>
    <property type="molecule type" value="Genomic_DNA"/>
</dbReference>